<feature type="binding site" evidence="14">
    <location>
        <position position="573"/>
    </location>
    <ligand>
        <name>substrate</name>
    </ligand>
</feature>
<dbReference type="NCBIfam" id="NF004531">
    <property type="entry name" value="PRK05878.1"/>
    <property type="match status" value="1"/>
</dbReference>
<evidence type="ECO:0000256" key="6">
    <source>
        <dbReference type="ARBA" id="ARBA00022679"/>
    </source>
</evidence>
<dbReference type="InterPro" id="IPR010121">
    <property type="entry name" value="Pyruvate_phosphate_dikinase"/>
</dbReference>
<dbReference type="SUPFAM" id="SSF56059">
    <property type="entry name" value="Glutathione synthetase ATP-binding domain-like"/>
    <property type="match status" value="1"/>
</dbReference>
<feature type="domain" description="PEP-utilising enzyme mobile" evidence="17">
    <location>
        <begin position="434"/>
        <end position="515"/>
    </location>
</feature>
<dbReference type="Pfam" id="PF02896">
    <property type="entry name" value="PEP-utilizers_C"/>
    <property type="match status" value="1"/>
</dbReference>
<evidence type="ECO:0000256" key="8">
    <source>
        <dbReference type="ARBA" id="ARBA00022741"/>
    </source>
</evidence>
<dbReference type="Gene3D" id="1.10.189.10">
    <property type="entry name" value="Pyruvate Phosphate Dikinase, domain 2"/>
    <property type="match status" value="1"/>
</dbReference>
<feature type="binding site" evidence="14">
    <location>
        <position position="629"/>
    </location>
    <ligand>
        <name>substrate</name>
    </ligand>
</feature>
<dbReference type="Pfam" id="PF01326">
    <property type="entry name" value="PPDK_N"/>
    <property type="match status" value="3"/>
</dbReference>
<dbReference type="NCBIfam" id="TIGR01828">
    <property type="entry name" value="pyru_phos_dikin"/>
    <property type="match status" value="1"/>
</dbReference>
<dbReference type="GO" id="GO:0005524">
    <property type="term" value="F:ATP binding"/>
    <property type="evidence" value="ECO:0007669"/>
    <property type="project" value="UniProtKB-UniRule"/>
</dbReference>
<dbReference type="PROSITE" id="PS00370">
    <property type="entry name" value="PEP_ENZYMES_PHOS_SITE"/>
    <property type="match status" value="1"/>
</dbReference>
<dbReference type="InterPro" id="IPR000121">
    <property type="entry name" value="PEP_util_C"/>
</dbReference>
<dbReference type="EC" id="2.7.9.1" evidence="4 12"/>
<feature type="domain" description="Pyruvate phosphate dikinase AMP/ATP-binding" evidence="18">
    <location>
        <begin position="66"/>
        <end position="303"/>
    </location>
</feature>
<feature type="binding site" evidence="15">
    <location>
        <position position="756"/>
    </location>
    <ligand>
        <name>Mg(2+)</name>
        <dbReference type="ChEBI" id="CHEBI:18420"/>
    </ligand>
</feature>
<evidence type="ECO:0000256" key="5">
    <source>
        <dbReference type="ARBA" id="ARBA00020138"/>
    </source>
</evidence>
<proteinExistence type="inferred from homology"/>
<feature type="active site" description="Tele-phosphohistidine intermediate" evidence="13">
    <location>
        <position position="467"/>
    </location>
</feature>
<reference evidence="20 21" key="1">
    <citation type="journal article" date="2017" name="ISME J.">
        <title>Energy and carbon metabolisms in a deep terrestrial subsurface fluid microbial community.</title>
        <authorList>
            <person name="Momper L."/>
            <person name="Jungbluth S.P."/>
            <person name="Lee M.D."/>
            <person name="Amend J.P."/>
        </authorList>
    </citation>
    <scope>NUCLEOTIDE SEQUENCE [LARGE SCALE GENOMIC DNA]</scope>
    <source>
        <strain evidence="20">SURF_5</strain>
    </source>
</reference>
<feature type="binding site" evidence="15">
    <location>
        <position position="780"/>
    </location>
    <ligand>
        <name>Mg(2+)</name>
        <dbReference type="ChEBI" id="CHEBI:18420"/>
    </ligand>
</feature>
<dbReference type="GO" id="GO:0016301">
    <property type="term" value="F:kinase activity"/>
    <property type="evidence" value="ECO:0007669"/>
    <property type="project" value="UniProtKB-UniRule"/>
</dbReference>
<dbReference type="Gene3D" id="3.30.1490.20">
    <property type="entry name" value="ATP-grasp fold, A domain"/>
    <property type="match status" value="1"/>
</dbReference>
<evidence type="ECO:0000256" key="10">
    <source>
        <dbReference type="ARBA" id="ARBA00022840"/>
    </source>
</evidence>
<evidence type="ECO:0000256" key="13">
    <source>
        <dbReference type="PIRSR" id="PIRSR000853-1"/>
    </source>
</evidence>
<comment type="function">
    <text evidence="2">Catalyzes the reversible phosphorylation of pyruvate and phosphate.</text>
</comment>
<evidence type="ECO:0000256" key="2">
    <source>
        <dbReference type="ARBA" id="ARBA00003144"/>
    </source>
</evidence>
<organism evidence="20 21">
    <name type="scientific">Abyssobacteria bacterium (strain SURF_5)</name>
    <dbReference type="NCBI Taxonomy" id="2093360"/>
    <lineage>
        <taxon>Bacteria</taxon>
        <taxon>Pseudomonadati</taxon>
        <taxon>Candidatus Hydrogenedentota</taxon>
        <taxon>Candidatus Abyssobacteria</taxon>
    </lineage>
</organism>
<evidence type="ECO:0000256" key="15">
    <source>
        <dbReference type="PIRSR" id="PIRSR000853-3"/>
    </source>
</evidence>
<dbReference type="PROSITE" id="PS00742">
    <property type="entry name" value="PEP_ENZYMES_2"/>
    <property type="match status" value="1"/>
</dbReference>
<dbReference type="AlphaFoldDB" id="A0A3A4NFL0"/>
<keyword evidence="6 20" id="KW-0808">Transferase</keyword>
<dbReference type="InterPro" id="IPR023151">
    <property type="entry name" value="PEP_util_CS"/>
</dbReference>
<dbReference type="Pfam" id="PF00391">
    <property type="entry name" value="PEP-utilizers"/>
    <property type="match status" value="1"/>
</dbReference>
<evidence type="ECO:0000256" key="11">
    <source>
        <dbReference type="ARBA" id="ARBA00022842"/>
    </source>
</evidence>
<keyword evidence="9 20" id="KW-0418">Kinase</keyword>
<dbReference type="EMBL" id="QZKU01000104">
    <property type="protein sequence ID" value="RJP18249.1"/>
    <property type="molecule type" value="Genomic_DNA"/>
</dbReference>
<dbReference type="Gene3D" id="1.20.80.30">
    <property type="match status" value="1"/>
</dbReference>
<dbReference type="InterPro" id="IPR036637">
    <property type="entry name" value="Phosphohistidine_dom_sf"/>
</dbReference>
<dbReference type="InterPro" id="IPR002192">
    <property type="entry name" value="PPDK_AMP/ATP-bd"/>
</dbReference>
<accession>A0A3A4NFL0</accession>
<feature type="binding site" evidence="14">
    <location>
        <position position="756"/>
    </location>
    <ligand>
        <name>substrate</name>
    </ligand>
</feature>
<feature type="binding site" evidence="14">
    <location>
        <position position="777"/>
    </location>
    <ligand>
        <name>substrate</name>
    </ligand>
</feature>
<dbReference type="Proteomes" id="UP000265882">
    <property type="component" value="Unassembled WGS sequence"/>
</dbReference>
<evidence type="ECO:0000256" key="4">
    <source>
        <dbReference type="ARBA" id="ARBA00011994"/>
    </source>
</evidence>
<evidence type="ECO:0000256" key="9">
    <source>
        <dbReference type="ARBA" id="ARBA00022777"/>
    </source>
</evidence>
<keyword evidence="7 15" id="KW-0479">Metal-binding</keyword>
<keyword evidence="10" id="KW-0067">ATP-binding</keyword>
<evidence type="ECO:0000256" key="7">
    <source>
        <dbReference type="ARBA" id="ARBA00022723"/>
    </source>
</evidence>
<evidence type="ECO:0000259" key="19">
    <source>
        <dbReference type="Pfam" id="PF02896"/>
    </source>
</evidence>
<protein>
    <recommendedName>
        <fullName evidence="5 12">Pyruvate, phosphate dikinase</fullName>
        <ecNumber evidence="4 12">2.7.9.1</ecNumber>
    </recommendedName>
</protein>
<feature type="region of interest" description="Disordered" evidence="16">
    <location>
        <begin position="883"/>
        <end position="921"/>
    </location>
</feature>
<evidence type="ECO:0000256" key="16">
    <source>
        <dbReference type="SAM" id="MobiDB-lite"/>
    </source>
</evidence>
<feature type="domain" description="Pyruvate phosphate dikinase AMP/ATP-binding" evidence="18">
    <location>
        <begin position="22"/>
        <end position="58"/>
    </location>
</feature>
<evidence type="ECO:0000313" key="20">
    <source>
        <dbReference type="EMBL" id="RJP18249.1"/>
    </source>
</evidence>
<dbReference type="InterPro" id="IPR040442">
    <property type="entry name" value="Pyrv_kinase-like_dom_sf"/>
</dbReference>
<evidence type="ECO:0000256" key="14">
    <source>
        <dbReference type="PIRSR" id="PIRSR000853-2"/>
    </source>
</evidence>
<dbReference type="InterPro" id="IPR008279">
    <property type="entry name" value="PEP-util_enz_mobile_dom"/>
</dbReference>
<name>A0A3A4NFL0_ABYX5</name>
<dbReference type="SUPFAM" id="SSF51621">
    <property type="entry name" value="Phosphoenolpyruvate/pyruvate domain"/>
    <property type="match status" value="1"/>
</dbReference>
<dbReference type="PIRSF" id="PIRSF000853">
    <property type="entry name" value="PPDK"/>
    <property type="match status" value="1"/>
</dbReference>
<dbReference type="Gene3D" id="3.50.30.10">
    <property type="entry name" value="Phosphohistidine domain"/>
    <property type="match status" value="1"/>
</dbReference>
<feature type="binding site" evidence="14">
    <location>
        <position position="780"/>
    </location>
    <ligand>
        <name>substrate</name>
    </ligand>
</feature>
<feature type="domain" description="PEP-utilising enzyme C-terminal" evidence="19">
    <location>
        <begin position="531"/>
        <end position="880"/>
    </location>
</feature>
<keyword evidence="11 15" id="KW-0460">Magnesium</keyword>
<dbReference type="InterPro" id="IPR018274">
    <property type="entry name" value="PEP_util_AS"/>
</dbReference>
<dbReference type="InterPro" id="IPR015813">
    <property type="entry name" value="Pyrv/PenolPyrv_kinase-like_dom"/>
</dbReference>
<dbReference type="InterPro" id="IPR013815">
    <property type="entry name" value="ATP_grasp_subdomain_1"/>
</dbReference>
<dbReference type="PANTHER" id="PTHR22931:SF9">
    <property type="entry name" value="PYRUVATE, PHOSPHATE DIKINASE 1, CHLOROPLASTIC"/>
    <property type="match status" value="1"/>
</dbReference>
<sequence length="921" mass="102393">MAKKRVFFFGNGKADGNRTLRNLLGGKGADLAEMTNLGIPVPAGFTITTEVCIEYYKNKRRYPEGLREEVERNMAKVEKAMGRKYQDVNNPLLVSVRSGARVSMPGMMDTVLNIGLNETTLQGLVRQTGNERFGYDSYRRFVQMYGHVVMGVEDDVFEHLIDQKKKEKGVTLDIDLGADDWKDLSHKFKDAIYEKTGQPFPEEPQKQLWGAIGAVFESWENKRARKYRELHGIPHDWGTAVNVQAMVFGNMGDDCATGVAFTRDPATGERVFYGEFLPNAQGEDVVAGIRTPQPINKARKTDPNMISLEEYMPRVYKELVQIYRKLEKHFTEMQDIEFTIERGKLWMLQTRTGKRTVTAAIKIASDMVKEGLIDKRTALLRIPTGQLDQLLHPTFDPKAEREVIARGLPASPGAATGKIVFSAERAEELSGLGEKVILVRIETSPEDIGGMAVAQGILTQRGGMTSHAAVVARGMGKCCVAGCGNININYANSSFSVNSRVFNEGDSISLDGTTGEVMVGEVRTVIPTLGGDFGTVMKWADQTRHLKVRTNADTPHDAAVARRFGAEGIGLCRTEHMFFEGDRVMAVREMILASDKPGREKALTKLLPMQKGDFIGIFKEMEGLPVTIRLLDPPLHEFLPHETEQIEALAQDMGVSVDKLREKVESLKEFNPMLGHRGCRLGITYPEIYRMQTRAIIEAACELAKQKIKVIPEIMIPLVGDVNEIRILKQDVLDVAKQVMKEQGIKVKFTVGTMIEVPRGAITADRIAEEAEFFSFGTNDLTQMAYGFSRDDSVKFLQDYLDKGIFDKDPFQVLDQVGVGELMKMAVERGRSVRGDLKLGICGEHGGEPSSVEFCHRIGLDYVSCSPYRVPIARLAAAQAVMRDSQPAKARQAPKQKKTAKKRTAAAARKRASAASKKRRK</sequence>
<evidence type="ECO:0000313" key="21">
    <source>
        <dbReference type="Proteomes" id="UP000265882"/>
    </source>
</evidence>
<evidence type="ECO:0000259" key="17">
    <source>
        <dbReference type="Pfam" id="PF00391"/>
    </source>
</evidence>
<gene>
    <name evidence="20" type="ORF">C4520_14705</name>
</gene>
<comment type="cofactor">
    <cofactor evidence="1 12 15">
        <name>Mg(2+)</name>
        <dbReference type="ChEBI" id="CHEBI:18420"/>
    </cofactor>
</comment>
<evidence type="ECO:0000256" key="1">
    <source>
        <dbReference type="ARBA" id="ARBA00001946"/>
    </source>
</evidence>
<keyword evidence="8" id="KW-0547">Nucleotide-binding</keyword>
<feature type="compositionally biased region" description="Basic residues" evidence="16">
    <location>
        <begin position="892"/>
        <end position="921"/>
    </location>
</feature>
<feature type="binding site" evidence="14">
    <location>
        <position position="778"/>
    </location>
    <ligand>
        <name>substrate</name>
    </ligand>
</feature>
<comment type="caution">
    <text evidence="20">The sequence shown here is derived from an EMBL/GenBank/DDBJ whole genome shotgun (WGS) entry which is preliminary data.</text>
</comment>
<keyword evidence="20" id="KW-0670">Pyruvate</keyword>
<dbReference type="SUPFAM" id="SSF52009">
    <property type="entry name" value="Phosphohistidine domain"/>
    <property type="match status" value="1"/>
</dbReference>
<feature type="active site" description="Proton donor" evidence="13">
    <location>
        <position position="842"/>
    </location>
</feature>
<comment type="similarity">
    <text evidence="3 12">Belongs to the PEP-utilizing enzyme family.</text>
</comment>
<dbReference type="GO" id="GO:0050242">
    <property type="term" value="F:pyruvate, phosphate dikinase activity"/>
    <property type="evidence" value="ECO:0007669"/>
    <property type="project" value="UniProtKB-UniRule"/>
</dbReference>
<evidence type="ECO:0000256" key="12">
    <source>
        <dbReference type="PIRNR" id="PIRNR000853"/>
    </source>
</evidence>
<evidence type="ECO:0000259" key="18">
    <source>
        <dbReference type="Pfam" id="PF01326"/>
    </source>
</evidence>
<comment type="catalytic activity">
    <reaction evidence="12">
        <text>pyruvate + phosphate + ATP = phosphoenolpyruvate + AMP + diphosphate + H(+)</text>
        <dbReference type="Rhea" id="RHEA:10756"/>
        <dbReference type="ChEBI" id="CHEBI:15361"/>
        <dbReference type="ChEBI" id="CHEBI:15378"/>
        <dbReference type="ChEBI" id="CHEBI:30616"/>
        <dbReference type="ChEBI" id="CHEBI:33019"/>
        <dbReference type="ChEBI" id="CHEBI:43474"/>
        <dbReference type="ChEBI" id="CHEBI:58702"/>
        <dbReference type="ChEBI" id="CHEBI:456215"/>
        <dbReference type="EC" id="2.7.9.1"/>
    </reaction>
</comment>
<feature type="domain" description="Pyruvate phosphate dikinase AMP/ATP-binding" evidence="18">
    <location>
        <begin position="317"/>
        <end position="370"/>
    </location>
</feature>
<evidence type="ECO:0000256" key="3">
    <source>
        <dbReference type="ARBA" id="ARBA00007837"/>
    </source>
</evidence>
<dbReference type="Gene3D" id="3.30.470.20">
    <property type="entry name" value="ATP-grasp fold, B domain"/>
    <property type="match status" value="1"/>
</dbReference>
<dbReference type="PANTHER" id="PTHR22931">
    <property type="entry name" value="PHOSPHOENOLPYRUVATE DIKINASE-RELATED"/>
    <property type="match status" value="1"/>
</dbReference>
<feature type="binding site" evidence="14">
    <location>
        <position position="779"/>
    </location>
    <ligand>
        <name>substrate</name>
    </ligand>
</feature>
<dbReference type="GO" id="GO:0046872">
    <property type="term" value="F:metal ion binding"/>
    <property type="evidence" value="ECO:0007669"/>
    <property type="project" value="UniProtKB-UniRule"/>
</dbReference>
<dbReference type="Gene3D" id="3.20.20.60">
    <property type="entry name" value="Phosphoenolpyruvate-binding domains"/>
    <property type="match status" value="1"/>
</dbReference>